<organism evidence="1 2">
    <name type="scientific">Streptomyces morookaense</name>
    <name type="common">Streptoverticillium morookaense</name>
    <dbReference type="NCBI Taxonomy" id="1970"/>
    <lineage>
        <taxon>Bacteria</taxon>
        <taxon>Bacillati</taxon>
        <taxon>Actinomycetota</taxon>
        <taxon>Actinomycetes</taxon>
        <taxon>Kitasatosporales</taxon>
        <taxon>Streptomycetaceae</taxon>
        <taxon>Streptomyces</taxon>
    </lineage>
</organism>
<protein>
    <submittedName>
        <fullName evidence="1">Uncharacterized protein</fullName>
    </submittedName>
</protein>
<proteinExistence type="predicted"/>
<dbReference type="EMBL" id="JABBXF010000049">
    <property type="protein sequence ID" value="NVK80229.1"/>
    <property type="molecule type" value="Genomic_DNA"/>
</dbReference>
<reference evidence="1 2" key="1">
    <citation type="submission" date="2020-04" db="EMBL/GenBank/DDBJ databases">
        <title>Draft Genome Sequence of Streptomyces morookaense DSM 40503, an 8-azaguanine-producing strain.</title>
        <authorList>
            <person name="Qi J."/>
            <person name="Gao J.-M."/>
        </authorList>
    </citation>
    <scope>NUCLEOTIDE SEQUENCE [LARGE SCALE GENOMIC DNA]</scope>
    <source>
        <strain evidence="1 2">DSM 40503</strain>
    </source>
</reference>
<comment type="caution">
    <text evidence="1">The sequence shown here is derived from an EMBL/GenBank/DDBJ whole genome shotgun (WGS) entry which is preliminary data.</text>
</comment>
<accession>A0A7Y7B7G0</accession>
<name>A0A7Y7B7G0_STRMO</name>
<gene>
    <name evidence="1" type="ORF">HG542_21560</name>
</gene>
<evidence type="ECO:0000313" key="2">
    <source>
        <dbReference type="Proteomes" id="UP000587462"/>
    </source>
</evidence>
<keyword evidence="2" id="KW-1185">Reference proteome</keyword>
<dbReference type="Proteomes" id="UP000587462">
    <property type="component" value="Unassembled WGS sequence"/>
</dbReference>
<sequence>MDDAQRPRALVVVGNLAENTLERRTRVLGEHHPDTLKSKERCRLLQR</sequence>
<evidence type="ECO:0000313" key="1">
    <source>
        <dbReference type="EMBL" id="NVK80229.1"/>
    </source>
</evidence>
<dbReference type="AlphaFoldDB" id="A0A7Y7B7G0"/>
<dbReference type="RefSeq" id="WP_171083939.1">
    <property type="nucleotide sequence ID" value="NZ_BNBU01000008.1"/>
</dbReference>